<dbReference type="InterPro" id="IPR036047">
    <property type="entry name" value="F-box-like_dom_sf"/>
</dbReference>
<dbReference type="Pfam" id="PF24539">
    <property type="entry name" value="DUF7600"/>
    <property type="match status" value="1"/>
</dbReference>
<dbReference type="Proteomes" id="UP000283841">
    <property type="component" value="Unassembled WGS sequence"/>
</dbReference>
<gene>
    <name evidence="3" type="ORF">C8Q69DRAFT_447753</name>
</gene>
<dbReference type="STRING" id="264951.A0A443HJP3"/>
<evidence type="ECO:0000313" key="3">
    <source>
        <dbReference type="EMBL" id="RWQ92060.1"/>
    </source>
</evidence>
<evidence type="ECO:0000256" key="1">
    <source>
        <dbReference type="SAM" id="MobiDB-lite"/>
    </source>
</evidence>
<dbReference type="GeneID" id="39598513"/>
<name>A0A443HJP3_BYSSP</name>
<reference evidence="3 4" key="1">
    <citation type="journal article" date="2018" name="Front. Microbiol.">
        <title>Genomic and genetic insights into a cosmopolitan fungus, Paecilomyces variotii (Eurotiales).</title>
        <authorList>
            <person name="Urquhart A.S."/>
            <person name="Mondo S.J."/>
            <person name="Makela M.R."/>
            <person name="Hane J.K."/>
            <person name="Wiebenga A."/>
            <person name="He G."/>
            <person name="Mihaltcheva S."/>
            <person name="Pangilinan J."/>
            <person name="Lipzen A."/>
            <person name="Barry K."/>
            <person name="de Vries R.P."/>
            <person name="Grigoriev I.V."/>
            <person name="Idnurm A."/>
        </authorList>
    </citation>
    <scope>NUCLEOTIDE SEQUENCE [LARGE SCALE GENOMIC DNA]</scope>
    <source>
        <strain evidence="3 4">CBS 101075</strain>
    </source>
</reference>
<organism evidence="3 4">
    <name type="scientific">Byssochlamys spectabilis</name>
    <name type="common">Paecilomyces variotii</name>
    <dbReference type="NCBI Taxonomy" id="264951"/>
    <lineage>
        <taxon>Eukaryota</taxon>
        <taxon>Fungi</taxon>
        <taxon>Dikarya</taxon>
        <taxon>Ascomycota</taxon>
        <taxon>Pezizomycotina</taxon>
        <taxon>Eurotiomycetes</taxon>
        <taxon>Eurotiomycetidae</taxon>
        <taxon>Eurotiales</taxon>
        <taxon>Thermoascaceae</taxon>
        <taxon>Paecilomyces</taxon>
    </lineage>
</organism>
<comment type="caution">
    <text evidence="3">The sequence shown here is derived from an EMBL/GenBank/DDBJ whole genome shotgun (WGS) entry which is preliminary data.</text>
</comment>
<dbReference type="RefSeq" id="XP_028481705.1">
    <property type="nucleotide sequence ID" value="XM_028629236.1"/>
</dbReference>
<dbReference type="AlphaFoldDB" id="A0A443HJP3"/>
<dbReference type="InterPro" id="IPR001810">
    <property type="entry name" value="F-box_dom"/>
</dbReference>
<dbReference type="EMBL" id="RCNU01000014">
    <property type="protein sequence ID" value="RWQ92060.1"/>
    <property type="molecule type" value="Genomic_DNA"/>
</dbReference>
<dbReference type="VEuPathDB" id="FungiDB:C8Q69DRAFT_447753"/>
<evidence type="ECO:0000313" key="4">
    <source>
        <dbReference type="Proteomes" id="UP000283841"/>
    </source>
</evidence>
<protein>
    <recommendedName>
        <fullName evidence="2">F-box domain-containing protein</fullName>
    </recommendedName>
</protein>
<dbReference type="InterPro" id="IPR056021">
    <property type="entry name" value="DUF7600"/>
</dbReference>
<dbReference type="PROSITE" id="PS50181">
    <property type="entry name" value="FBOX"/>
    <property type="match status" value="1"/>
</dbReference>
<dbReference type="SUPFAM" id="SSF81383">
    <property type="entry name" value="F-box domain"/>
    <property type="match status" value="1"/>
</dbReference>
<feature type="domain" description="F-box" evidence="2">
    <location>
        <begin position="204"/>
        <end position="254"/>
    </location>
</feature>
<evidence type="ECO:0000259" key="2">
    <source>
        <dbReference type="PROSITE" id="PS50181"/>
    </source>
</evidence>
<feature type="region of interest" description="Disordered" evidence="1">
    <location>
        <begin position="1023"/>
        <end position="1047"/>
    </location>
</feature>
<proteinExistence type="predicted"/>
<keyword evidence="4" id="KW-1185">Reference proteome</keyword>
<dbReference type="SMART" id="SM00256">
    <property type="entry name" value="FBOX"/>
    <property type="match status" value="1"/>
</dbReference>
<sequence length="1106" mass="124538">MLTFCTICGVYIPGRGPPTKDLKWQWHREIRAVRRMESNHTVYLTGVGYLDASQFIVAPQDPDHSYRTPGVLLESYGYFYDPDHFVWSFTFHAACWEILRERTSCSLADTGQLATLLFYILYCTTWNETNFIRSGHDFGGATNFQDCDRRDDPLREMVSRGYIYYALDPSRFAGIDDIIHYLGPVHVPPKHHNKAIASEEVSSLDVFAKLPMEIIHLILTWMPPNDIQNLRLASRSVSMRSSVDALSQFFWRSRFSPDFEMGFALPTHLGNHYDWRSLYFGIKHALRTPQFFPRLENRKRIWQIISRNASFLSLHLQGIRLHGIATSWSDFSLGGLQNGSLEKLSPPKIIVTELLAGDSELLRVGSREIFIRSLHTSIKAQSISAVGISTVEFNARIFVSGIRLFTKPDVASECSLGYITSSSEGLLLISPEERFAGFELATCDDGIVGVRIILDARSHRHMSTWVGNIGKGEPDIAFGTLCLRCETSSFKLAGSFDAFKLISLALVDAEQSNNIDHACKVSERPSFEEFEVQPIWTPDYPRATSLIPKPSNLPYQSYNPNLNIDFGGPAGESLGKITRMAAHMKDETAAFVGFTFDYDGNSSILYGRQGRIEVSFVINAAEGERISEITYEQASSSIGLWSLQVKTNFGRNTTFMPDALHLERPGESIPEQFLAPFEESSYNDVTYRKETLKAPHGQIITGFTSILGVGNQVFQTLGLQCDIMSSYIGSIYPNHHIKGDHALSAPDLCSSVGSSLIGGIASGCKAYTYAPLDAVRRIRFSCGSVSRPRKPREISGLWLDYFDQQPSQIIGQWISEVDAVDLDPDERIVEVSICMSKLDVSFDENFPRGRIDRLSILTSQKRLKIVQSAELLPVGEYIELRFRENRLERLAFFAWAFNAKWDHPRVLLLPVTGSERIVLWHPSSYSSRFPWMAAERALWEDMSLEGKPDRVVSITAYRNSNCGVKYITGLEFIYNSGIKRSVGYVFGERSGEVQLWENEIISRLVIKSGLYGILEITFHGKDPRDRRDTDLHTLAGGPTEMSDPTGTVHQEFDLSMRKYTDYTIYSDGRRKPGTPQDLPNKAAQGLWGFNMGNGRLILGIVYSDSE</sequence>
<accession>A0A443HJP3</accession>